<feature type="signal peptide" evidence="9">
    <location>
        <begin position="1"/>
        <end position="21"/>
    </location>
</feature>
<reference evidence="10" key="1">
    <citation type="journal article" date="2016" name="Toxicon">
        <title>Transcriptome analysis of Loxosceles similis venom: description of Loxtox protein family and identification of a new group of Phospholipases D.</title>
        <authorList>
            <person name="Dantas A.E."/>
            <person name="Carmo A.O."/>
            <person name="Horta C.C.R."/>
            <person name="Leal H.G."/>
            <person name="Oliveira-Mendes B.B.R."/>
            <person name="Martins A.P.V."/>
            <person name="Chavez-Olortegui C."/>
            <person name="Kalapothakis E."/>
        </authorList>
    </citation>
    <scope>NUCLEOTIDE SEQUENCE</scope>
    <source>
        <strain evidence="10">Loxtox_s12A</strain>
    </source>
</reference>
<dbReference type="InterPro" id="IPR017946">
    <property type="entry name" value="PLC-like_Pdiesterase_TIM-brl"/>
</dbReference>
<comment type="catalytic activity">
    <reaction evidence="1">
        <text>an N-(acyl)-sphingosylphosphoethanolamine = an N-(acyl)-sphingosyl-1,3-cyclic phosphate + ethanolamine</text>
        <dbReference type="Rhea" id="RHEA:60648"/>
        <dbReference type="ChEBI" id="CHEBI:57603"/>
        <dbReference type="ChEBI" id="CHEBI:143891"/>
        <dbReference type="ChEBI" id="CHEBI:143892"/>
    </reaction>
</comment>
<evidence type="ECO:0000256" key="6">
    <source>
        <dbReference type="ARBA" id="ARBA00022842"/>
    </source>
</evidence>
<proteinExistence type="evidence at transcript level"/>
<protein>
    <submittedName>
        <fullName evidence="10">Loxtox protein</fullName>
    </submittedName>
</protein>
<keyword evidence="5" id="KW-0479">Metal-binding</keyword>
<evidence type="ECO:0000313" key="10">
    <source>
        <dbReference type="EMBL" id="ANY30990.1"/>
    </source>
</evidence>
<evidence type="ECO:0000256" key="1">
    <source>
        <dbReference type="ARBA" id="ARBA00000110"/>
    </source>
</evidence>
<accession>A0A1B2ASF4</accession>
<keyword evidence="6" id="KW-0460">Magnesium</keyword>
<dbReference type="GO" id="GO:0006629">
    <property type="term" value="P:lipid metabolic process"/>
    <property type="evidence" value="ECO:0007669"/>
    <property type="project" value="InterPro"/>
</dbReference>
<evidence type="ECO:0000256" key="4">
    <source>
        <dbReference type="ARBA" id="ARBA00022525"/>
    </source>
</evidence>
<dbReference type="AlphaFoldDB" id="A0A1B2ASF4"/>
<keyword evidence="8" id="KW-0456">Lyase</keyword>
<keyword evidence="4" id="KW-0964">Secreted</keyword>
<evidence type="ECO:0000256" key="2">
    <source>
        <dbReference type="ARBA" id="ARBA00001142"/>
    </source>
</evidence>
<dbReference type="Gene3D" id="3.20.20.190">
    <property type="entry name" value="Phosphatidylinositol (PI) phosphodiesterase"/>
    <property type="match status" value="1"/>
</dbReference>
<evidence type="ECO:0000256" key="8">
    <source>
        <dbReference type="ARBA" id="ARBA00023239"/>
    </source>
</evidence>
<dbReference type="GO" id="GO:0046872">
    <property type="term" value="F:metal ion binding"/>
    <property type="evidence" value="ECO:0007669"/>
    <property type="project" value="UniProtKB-KW"/>
</dbReference>
<evidence type="ECO:0000256" key="7">
    <source>
        <dbReference type="ARBA" id="ARBA00023157"/>
    </source>
</evidence>
<dbReference type="SUPFAM" id="SSF51695">
    <property type="entry name" value="PLC-like phosphodiesterases"/>
    <property type="match status" value="1"/>
</dbReference>
<comment type="catalytic activity">
    <reaction evidence="2">
        <text>a 1-acyl-sn-glycero-3-phosphocholine = a 1-acyl-sn-glycero-2,3-cyclic phosphate + choline</text>
        <dbReference type="Rhea" id="RHEA:60700"/>
        <dbReference type="ChEBI" id="CHEBI:15354"/>
        <dbReference type="ChEBI" id="CHEBI:58168"/>
        <dbReference type="ChEBI" id="CHEBI:143947"/>
    </reaction>
</comment>
<evidence type="ECO:0000256" key="9">
    <source>
        <dbReference type="SAM" id="SignalP"/>
    </source>
</evidence>
<dbReference type="GO" id="GO:0008081">
    <property type="term" value="F:phosphoric diester hydrolase activity"/>
    <property type="evidence" value="ECO:0007669"/>
    <property type="project" value="InterPro"/>
</dbReference>
<dbReference type="GO" id="GO:0016829">
    <property type="term" value="F:lyase activity"/>
    <property type="evidence" value="ECO:0007669"/>
    <property type="project" value="UniProtKB-KW"/>
</dbReference>
<name>A0A1B2ASF4_LOXSM</name>
<sequence>MEGIQRFGIFIVVLLVHSSVAKIDYRRPIYVIGHMVNSIGEVKEYLDRGSNVLESDISFHTNGNVEKIYHGPPCDCNRTCTGTAKLSTYLDYVREITNPYSGGYSRKLILQFFDLKLDNVSPTGKFKAGQVMADHVLDHLWVNLRFNDKLIRVLLYINSISDKDTVVGFIRRFKERGVEHLLKNVGFDGGLDNLKDIKAMWESIRVKSNVWQGDGVPNCLSHRYPDQRLREELDARDAAEGYIDKVYHWTIDDKTRMRKSLDLEVDGMITNVPEKLVEILQEQQYANKFRLATVDDDPFQKFVLHQVQ</sequence>
<dbReference type="EMBL" id="KU891966">
    <property type="protein sequence ID" value="ANY30990.1"/>
    <property type="molecule type" value="mRNA"/>
</dbReference>
<evidence type="ECO:0000256" key="3">
    <source>
        <dbReference type="ARBA" id="ARBA00004613"/>
    </source>
</evidence>
<keyword evidence="9" id="KW-0732">Signal</keyword>
<evidence type="ECO:0000256" key="5">
    <source>
        <dbReference type="ARBA" id="ARBA00022723"/>
    </source>
</evidence>
<comment type="subcellular location">
    <subcellularLocation>
        <location evidence="3">Secreted</location>
    </subcellularLocation>
</comment>
<feature type="chain" id="PRO_5008534322" evidence="9">
    <location>
        <begin position="22"/>
        <end position="308"/>
    </location>
</feature>
<dbReference type="GO" id="GO:0005576">
    <property type="term" value="C:extracellular region"/>
    <property type="evidence" value="ECO:0007669"/>
    <property type="project" value="UniProtKB-SubCell"/>
</dbReference>
<organism evidence="10">
    <name type="scientific">Loxosceles similis</name>
    <name type="common">Brazilian brown spider</name>
    <name type="synonym">Loxosceles surata</name>
    <dbReference type="NCBI Taxonomy" id="321804"/>
    <lineage>
        <taxon>Eukaryota</taxon>
        <taxon>Metazoa</taxon>
        <taxon>Ecdysozoa</taxon>
        <taxon>Arthropoda</taxon>
        <taxon>Chelicerata</taxon>
        <taxon>Arachnida</taxon>
        <taxon>Araneae</taxon>
        <taxon>Araneomorphae</taxon>
        <taxon>Haplogynae</taxon>
        <taxon>Scytodoidea</taxon>
        <taxon>Sicariidae</taxon>
        <taxon>Loxosceles</taxon>
    </lineage>
</organism>
<keyword evidence="7" id="KW-1015">Disulfide bond</keyword>